<feature type="compositionally biased region" description="Acidic residues" evidence="1">
    <location>
        <begin position="16"/>
        <end position="30"/>
    </location>
</feature>
<evidence type="ECO:0000259" key="2">
    <source>
        <dbReference type="PROSITE" id="PS51471"/>
    </source>
</evidence>
<reference evidence="3 4" key="1">
    <citation type="submission" date="2019-07" db="EMBL/GenBank/DDBJ databases">
        <title>Shewanella sp. YLB-06 whole genomic sequence.</title>
        <authorList>
            <person name="Yu L."/>
        </authorList>
    </citation>
    <scope>NUCLEOTIDE SEQUENCE [LARGE SCALE GENOMIC DNA]</scope>
    <source>
        <strain evidence="3 4">YLB-06</strain>
    </source>
</reference>
<dbReference type="SUPFAM" id="SSF51197">
    <property type="entry name" value="Clavaminate synthase-like"/>
    <property type="match status" value="1"/>
</dbReference>
<keyword evidence="4" id="KW-1185">Reference proteome</keyword>
<evidence type="ECO:0000256" key="1">
    <source>
        <dbReference type="SAM" id="MobiDB-lite"/>
    </source>
</evidence>
<proteinExistence type="predicted"/>
<feature type="compositionally biased region" description="Polar residues" evidence="1">
    <location>
        <begin position="1"/>
        <end position="13"/>
    </location>
</feature>
<organism evidence="3 4">
    <name type="scientific">Shewanella psychropiezotolerans</name>
    <dbReference type="NCBI Taxonomy" id="2593655"/>
    <lineage>
        <taxon>Bacteria</taxon>
        <taxon>Pseudomonadati</taxon>
        <taxon>Pseudomonadota</taxon>
        <taxon>Gammaproteobacteria</taxon>
        <taxon>Alteromonadales</taxon>
        <taxon>Shewanellaceae</taxon>
        <taxon>Shewanella</taxon>
    </lineage>
</organism>
<dbReference type="PANTHER" id="PTHR31573">
    <property type="entry name" value="ALPHA-KETOGLUTARATE-DEPENDENT DIOXYGENASE ALKB HOMOLOG 2"/>
    <property type="match status" value="1"/>
</dbReference>
<dbReference type="InterPro" id="IPR037151">
    <property type="entry name" value="AlkB-like_sf"/>
</dbReference>
<dbReference type="PROSITE" id="PS51471">
    <property type="entry name" value="FE2OG_OXY"/>
    <property type="match status" value="1"/>
</dbReference>
<keyword evidence="3" id="KW-0223">Dioxygenase</keyword>
<protein>
    <submittedName>
        <fullName evidence="3">Alpha-ketoglutarate-dependent dioxygenase AlkB</fullName>
    </submittedName>
</protein>
<dbReference type="InterPro" id="IPR005123">
    <property type="entry name" value="Oxoglu/Fe-dep_dioxygenase_dom"/>
</dbReference>
<dbReference type="InterPro" id="IPR027450">
    <property type="entry name" value="AlkB-like"/>
</dbReference>
<name>A0ABX5WV27_9GAMM</name>
<feature type="domain" description="Fe2OG dioxygenase" evidence="2">
    <location>
        <begin position="122"/>
        <end position="219"/>
    </location>
</feature>
<dbReference type="RefSeq" id="WP_144045331.1">
    <property type="nucleotide sequence ID" value="NZ_CP041614.1"/>
</dbReference>
<dbReference type="PANTHER" id="PTHR31573:SF1">
    <property type="entry name" value="DNA OXIDATIVE DEMETHYLASE ALKBH2"/>
    <property type="match status" value="1"/>
</dbReference>
<dbReference type="Proteomes" id="UP000315947">
    <property type="component" value="Chromosome"/>
</dbReference>
<keyword evidence="3" id="KW-0560">Oxidoreductase</keyword>
<gene>
    <name evidence="3" type="ORF">FM037_06535</name>
</gene>
<dbReference type="EMBL" id="CP041614">
    <property type="protein sequence ID" value="QDO82946.1"/>
    <property type="molecule type" value="Genomic_DNA"/>
</dbReference>
<accession>A0ABX5WV27</accession>
<evidence type="ECO:0000313" key="3">
    <source>
        <dbReference type="EMBL" id="QDO82946.1"/>
    </source>
</evidence>
<evidence type="ECO:0000313" key="4">
    <source>
        <dbReference type="Proteomes" id="UP000315947"/>
    </source>
</evidence>
<sequence length="224" mass="25895">MKQQSLDLNRLTISDSELDSGSELEVESEPVLDRRSEPPVTWVKGYLAPAQQMALLREVQGYPFESPEIEVYGKRHRIPRSQVWFGDSGCDTKYSGLLVKALLWPKYADRLRQKLKRDFSLESNGVLVNRYVDGKDSMGWHCDNEPEFSAGSDIASITLGATRDFIIRDKVTHEKQTFALQSGDLLLMHWPMQDRWEHALPKRMRVTEPRVNYTFRRVIADYFG</sequence>
<dbReference type="Gene3D" id="2.60.120.590">
    <property type="entry name" value="Alpha-ketoglutarate-dependent dioxygenase AlkB-like"/>
    <property type="match status" value="1"/>
</dbReference>
<feature type="region of interest" description="Disordered" evidence="1">
    <location>
        <begin position="1"/>
        <end position="30"/>
    </location>
</feature>
<dbReference type="Pfam" id="PF13532">
    <property type="entry name" value="2OG-FeII_Oxy_2"/>
    <property type="match status" value="1"/>
</dbReference>
<dbReference type="GO" id="GO:0051213">
    <property type="term" value="F:dioxygenase activity"/>
    <property type="evidence" value="ECO:0007669"/>
    <property type="project" value="UniProtKB-KW"/>
</dbReference>
<dbReference type="InterPro" id="IPR032852">
    <property type="entry name" value="ALKBH2"/>
</dbReference>